<gene>
    <name evidence="1" type="ORF">O0S08_03930</name>
</gene>
<dbReference type="RefSeq" id="WP_269037618.1">
    <property type="nucleotide sequence ID" value="NZ_CP114040.1"/>
</dbReference>
<evidence type="ECO:0000313" key="2">
    <source>
        <dbReference type="Proteomes" id="UP001164459"/>
    </source>
</evidence>
<organism evidence="1 2">
    <name type="scientific">Nannocystis punicea</name>
    <dbReference type="NCBI Taxonomy" id="2995304"/>
    <lineage>
        <taxon>Bacteria</taxon>
        <taxon>Pseudomonadati</taxon>
        <taxon>Myxococcota</taxon>
        <taxon>Polyangia</taxon>
        <taxon>Nannocystales</taxon>
        <taxon>Nannocystaceae</taxon>
        <taxon>Nannocystis</taxon>
    </lineage>
</organism>
<dbReference type="EMBL" id="CP114040">
    <property type="protein sequence ID" value="WAS95286.1"/>
    <property type="molecule type" value="Genomic_DNA"/>
</dbReference>
<accession>A0ABY7H7P8</accession>
<proteinExistence type="predicted"/>
<reference evidence="1" key="1">
    <citation type="submission" date="2022-11" db="EMBL/GenBank/DDBJ databases">
        <title>Minimal conservation of predation-associated metabolite biosynthetic gene clusters underscores biosynthetic potential of Myxococcota including descriptions for ten novel species: Archangium lansinium sp. nov., Myxococcus landrumus sp. nov., Nannocystis bai.</title>
        <authorList>
            <person name="Ahearne A."/>
            <person name="Stevens C."/>
            <person name="Dowd S."/>
        </authorList>
    </citation>
    <scope>NUCLEOTIDE SEQUENCE</scope>
    <source>
        <strain evidence="1">Fl3</strain>
    </source>
</reference>
<evidence type="ECO:0000313" key="1">
    <source>
        <dbReference type="EMBL" id="WAS95286.1"/>
    </source>
</evidence>
<name>A0ABY7H7P8_9BACT</name>
<keyword evidence="2" id="KW-1185">Reference proteome</keyword>
<dbReference type="Proteomes" id="UP001164459">
    <property type="component" value="Chromosome"/>
</dbReference>
<sequence length="390" mass="43296">MADPKTDLQTFVTHVLKGARFEGHSVPLSVLPDFTAYRDLVLEIARALFFRDHPERQRVPKGFEESFDLVLRSIGEGSAVAPLERRIRPNLSVVPSQLPLLNARAPDYFEQARDVANKTIEAMRTNTPAPANFPLEAVRYFNSFGRTLRDDESIEILGPDKSNTAIYTKKVRKRLVLLRESTYEDAVEITGHIVHFDTQKRTFGLLDGEQTITGSLDGLSEEQLRTIRTAAVHTEVLSVRASGTGAFDSLDRLVRLVTIKDLTFAEDENLREELDVDKRLAELADLGEGWFDGSGAPIPPRSLEWLASSLKRAEAGGLQRPYLYPTPEGMVQAEWSFPGAEVSALFDADSNSVSCVGVHTKSGAHRDEDISLLDTSGIERLISFVGRFTP</sequence>
<protein>
    <submittedName>
        <fullName evidence="1">Uncharacterized protein</fullName>
    </submittedName>
</protein>